<gene>
    <name evidence="2" type="ORF">Ocin01_16054</name>
</gene>
<evidence type="ECO:0000313" key="2">
    <source>
        <dbReference type="EMBL" id="ODM90629.1"/>
    </source>
</evidence>
<feature type="compositionally biased region" description="Low complexity" evidence="1">
    <location>
        <begin position="134"/>
        <end position="145"/>
    </location>
</feature>
<reference evidence="2 3" key="1">
    <citation type="journal article" date="2016" name="Genome Biol. Evol.">
        <title>Gene Family Evolution Reflects Adaptation to Soil Environmental Stressors in the Genome of the Collembolan Orchesella cincta.</title>
        <authorList>
            <person name="Faddeeva-Vakhrusheva A."/>
            <person name="Derks M.F."/>
            <person name="Anvar S.Y."/>
            <person name="Agamennone V."/>
            <person name="Suring W."/>
            <person name="Smit S."/>
            <person name="van Straalen N.M."/>
            <person name="Roelofs D."/>
        </authorList>
    </citation>
    <scope>NUCLEOTIDE SEQUENCE [LARGE SCALE GENOMIC DNA]</scope>
    <source>
        <tissue evidence="2">Mixed pool</tissue>
    </source>
</reference>
<feature type="compositionally biased region" description="Basic and acidic residues" evidence="1">
    <location>
        <begin position="42"/>
        <end position="55"/>
    </location>
</feature>
<evidence type="ECO:0000256" key="1">
    <source>
        <dbReference type="SAM" id="MobiDB-lite"/>
    </source>
</evidence>
<dbReference type="AlphaFoldDB" id="A0A1D2MCF7"/>
<proteinExistence type="predicted"/>
<dbReference type="Proteomes" id="UP000094527">
    <property type="component" value="Unassembled WGS sequence"/>
</dbReference>
<feature type="region of interest" description="Disordered" evidence="1">
    <location>
        <begin position="42"/>
        <end position="173"/>
    </location>
</feature>
<feature type="compositionally biased region" description="Basic residues" evidence="1">
    <location>
        <begin position="58"/>
        <end position="67"/>
    </location>
</feature>
<dbReference type="EMBL" id="LJIJ01001875">
    <property type="protein sequence ID" value="ODM90629.1"/>
    <property type="molecule type" value="Genomic_DNA"/>
</dbReference>
<evidence type="ECO:0000313" key="3">
    <source>
        <dbReference type="Proteomes" id="UP000094527"/>
    </source>
</evidence>
<organism evidence="2 3">
    <name type="scientific">Orchesella cincta</name>
    <name type="common">Springtail</name>
    <name type="synonym">Podura cincta</name>
    <dbReference type="NCBI Taxonomy" id="48709"/>
    <lineage>
        <taxon>Eukaryota</taxon>
        <taxon>Metazoa</taxon>
        <taxon>Ecdysozoa</taxon>
        <taxon>Arthropoda</taxon>
        <taxon>Hexapoda</taxon>
        <taxon>Collembola</taxon>
        <taxon>Entomobryomorpha</taxon>
        <taxon>Entomobryoidea</taxon>
        <taxon>Orchesellidae</taxon>
        <taxon>Orchesellinae</taxon>
        <taxon>Orchesella</taxon>
    </lineage>
</organism>
<accession>A0A1D2MCF7</accession>
<name>A0A1D2MCF7_ORCCI</name>
<feature type="compositionally biased region" description="Basic and acidic residues" evidence="1">
    <location>
        <begin position="68"/>
        <end position="79"/>
    </location>
</feature>
<keyword evidence="3" id="KW-1185">Reference proteome</keyword>
<comment type="caution">
    <text evidence="2">The sequence shown here is derived from an EMBL/GenBank/DDBJ whole genome shotgun (WGS) entry which is preliminary data.</text>
</comment>
<sequence length="211" mass="23892">MKEPSKIWNFENEKVFPFCCNLQGSPQHVGGSLLQIGEVRKGYQSKDERGREDFRNVMSKRTRLPSRQKRDEIDSDQDKIPNAQDETLGEIFTSDSESELEALSNEPKSSATLPRKKATLTSTAKQRRKRKKSSSSSFTSSSSDSDTPESEFSNKRKKQIAKPTPSRKSNPNLILHSCSLCRDNPGFSSKELFNKHLATTHKKQQVKSTPR</sequence>
<protein>
    <submittedName>
        <fullName evidence="2">Uncharacterized protein</fullName>
    </submittedName>
</protein>